<dbReference type="RefSeq" id="WP_149853612.1">
    <property type="nucleotide sequence ID" value="NZ_VUOB01000064.1"/>
</dbReference>
<dbReference type="AlphaFoldDB" id="A0A5B2WSI5"/>
<dbReference type="InterPro" id="IPR036388">
    <property type="entry name" value="WH-like_DNA-bd_sf"/>
</dbReference>
<dbReference type="Gene3D" id="1.10.10.10">
    <property type="entry name" value="Winged helix-like DNA-binding domain superfamily/Winged helix DNA-binding domain"/>
    <property type="match status" value="2"/>
</dbReference>
<dbReference type="PROSITE" id="PS50043">
    <property type="entry name" value="HTH_LUXR_2"/>
    <property type="match status" value="1"/>
</dbReference>
<gene>
    <name evidence="2" type="ORF">F0L68_32135</name>
</gene>
<dbReference type="SUPFAM" id="SSF46894">
    <property type="entry name" value="C-terminal effector domain of the bipartite response regulators"/>
    <property type="match status" value="1"/>
</dbReference>
<dbReference type="SUPFAM" id="SSF46785">
    <property type="entry name" value="Winged helix' DNA-binding domain"/>
    <property type="match status" value="1"/>
</dbReference>
<proteinExistence type="predicted"/>
<feature type="domain" description="HTH luxR-type" evidence="1">
    <location>
        <begin position="260"/>
        <end position="325"/>
    </location>
</feature>
<dbReference type="Pfam" id="PF00196">
    <property type="entry name" value="GerE"/>
    <property type="match status" value="1"/>
</dbReference>
<comment type="caution">
    <text evidence="2">The sequence shown here is derived from an EMBL/GenBank/DDBJ whole genome shotgun (WGS) entry which is preliminary data.</text>
</comment>
<name>A0A5B2WSI5_9PSEU</name>
<evidence type="ECO:0000313" key="3">
    <source>
        <dbReference type="Proteomes" id="UP000323454"/>
    </source>
</evidence>
<dbReference type="InterPro" id="IPR016032">
    <property type="entry name" value="Sig_transdc_resp-reg_C-effctor"/>
</dbReference>
<dbReference type="GO" id="GO:0003677">
    <property type="term" value="F:DNA binding"/>
    <property type="evidence" value="ECO:0007669"/>
    <property type="project" value="InterPro"/>
</dbReference>
<dbReference type="InterPro" id="IPR002831">
    <property type="entry name" value="Tscrpt_reg_TrmB_N"/>
</dbReference>
<organism evidence="2 3">
    <name type="scientific">Solihabitans fulvus</name>
    <dbReference type="NCBI Taxonomy" id="1892852"/>
    <lineage>
        <taxon>Bacteria</taxon>
        <taxon>Bacillati</taxon>
        <taxon>Actinomycetota</taxon>
        <taxon>Actinomycetes</taxon>
        <taxon>Pseudonocardiales</taxon>
        <taxon>Pseudonocardiaceae</taxon>
        <taxon>Solihabitans</taxon>
    </lineage>
</organism>
<dbReference type="GO" id="GO:0006355">
    <property type="term" value="P:regulation of DNA-templated transcription"/>
    <property type="evidence" value="ECO:0007669"/>
    <property type="project" value="InterPro"/>
</dbReference>
<dbReference type="InterPro" id="IPR000792">
    <property type="entry name" value="Tscrpt_reg_LuxR_C"/>
</dbReference>
<dbReference type="PANTHER" id="PTHR34293:SF1">
    <property type="entry name" value="HTH-TYPE TRANSCRIPTIONAL REGULATOR TRMBL2"/>
    <property type="match status" value="1"/>
</dbReference>
<dbReference type="InterPro" id="IPR036390">
    <property type="entry name" value="WH_DNA-bd_sf"/>
</dbReference>
<evidence type="ECO:0000259" key="1">
    <source>
        <dbReference type="PROSITE" id="PS50043"/>
    </source>
</evidence>
<dbReference type="Proteomes" id="UP000323454">
    <property type="component" value="Unassembled WGS sequence"/>
</dbReference>
<dbReference type="PANTHER" id="PTHR34293">
    <property type="entry name" value="HTH-TYPE TRANSCRIPTIONAL REGULATOR TRMBL2"/>
    <property type="match status" value="1"/>
</dbReference>
<dbReference type="SMART" id="SM00421">
    <property type="entry name" value="HTH_LUXR"/>
    <property type="match status" value="1"/>
</dbReference>
<dbReference type="EMBL" id="VUOB01000064">
    <property type="protein sequence ID" value="KAA2253918.1"/>
    <property type="molecule type" value="Genomic_DNA"/>
</dbReference>
<reference evidence="2 3" key="1">
    <citation type="submission" date="2019-09" db="EMBL/GenBank/DDBJ databases">
        <title>Goodfellowia gen. nov., a new genus of the Pseudonocardineae related to Actinoalloteichus, containing Goodfellowia coeruleoviolacea gen. nov., comb. nov. gen. nov., comb. nov.</title>
        <authorList>
            <person name="Labeda D."/>
        </authorList>
    </citation>
    <scope>NUCLEOTIDE SEQUENCE [LARGE SCALE GENOMIC DNA]</scope>
    <source>
        <strain evidence="2 3">AN110305</strain>
    </source>
</reference>
<dbReference type="InterPro" id="IPR051797">
    <property type="entry name" value="TrmB-like"/>
</dbReference>
<keyword evidence="3" id="KW-1185">Reference proteome</keyword>
<reference evidence="2 3" key="2">
    <citation type="submission" date="2019-09" db="EMBL/GenBank/DDBJ databases">
        <authorList>
            <person name="Jin C."/>
        </authorList>
    </citation>
    <scope>NUCLEOTIDE SEQUENCE [LARGE SCALE GENOMIC DNA]</scope>
    <source>
        <strain evidence="2 3">AN110305</strain>
    </source>
</reference>
<sequence length="327" mass="35203">MVPDTIDHLMTLGLKKDEAEVYLELLAEGTSTVGALAENTGRHPDSVHSCFEALADAGLVSVVNADRTSVTPIPPGPGLDLLTRRRDLELTQARITAMNAFDVFRRSISGDPAEHLIEVINGPAVVDRIYQLERSAHTEVRGLDSPPYYADADANQVELDNLAGGVRYRVVYAKVALERTEYLAGNVVPAAKSGEEARILPDVPVKLMIIDDDCAVVSLSAGDADANQSALLIRPCSLLSALVGLFEMCWRAALPLSLGAGTEGPYLQPSERRLLGLLAAGIGDDQAARSLGVSRRTLFRHLESLMSRTGAANRFQLALHAMRNGWI</sequence>
<protein>
    <recommendedName>
        <fullName evidence="1">HTH luxR-type domain-containing protein</fullName>
    </recommendedName>
</protein>
<dbReference type="OrthoDB" id="4266042at2"/>
<accession>A0A5B2WSI5</accession>
<dbReference type="Pfam" id="PF01978">
    <property type="entry name" value="TrmB"/>
    <property type="match status" value="1"/>
</dbReference>
<evidence type="ECO:0000313" key="2">
    <source>
        <dbReference type="EMBL" id="KAA2253918.1"/>
    </source>
</evidence>